<dbReference type="AlphaFoldDB" id="A0A1F6DB68"/>
<evidence type="ECO:0000313" key="2">
    <source>
        <dbReference type="Proteomes" id="UP000177958"/>
    </source>
</evidence>
<proteinExistence type="predicted"/>
<protein>
    <submittedName>
        <fullName evidence="1">Uncharacterized protein</fullName>
    </submittedName>
</protein>
<dbReference type="EMBL" id="MFKX01000005">
    <property type="protein sequence ID" value="OGG58282.1"/>
    <property type="molecule type" value="Genomic_DNA"/>
</dbReference>
<dbReference type="Proteomes" id="UP000177958">
    <property type="component" value="Unassembled WGS sequence"/>
</dbReference>
<organism evidence="1 2">
    <name type="scientific">Candidatus Kaiserbacteria bacterium RIFCSPHIGHO2_01_FULL_55_17</name>
    <dbReference type="NCBI Taxonomy" id="1798484"/>
    <lineage>
        <taxon>Bacteria</taxon>
        <taxon>Candidatus Kaiseribacteriota</taxon>
    </lineage>
</organism>
<name>A0A1F6DB68_9BACT</name>
<sequence length="85" mass="9745">MVHCTDKDCEGGRVIEEMGRMQCKIADRLMILNEAYELEKDVSDVLKACVGWLVHTSYEDHLERRSSLRGTIEDWRKSRSGISSA</sequence>
<reference evidence="1 2" key="1">
    <citation type="journal article" date="2016" name="Nat. Commun.">
        <title>Thousands of microbial genomes shed light on interconnected biogeochemical processes in an aquifer system.</title>
        <authorList>
            <person name="Anantharaman K."/>
            <person name="Brown C.T."/>
            <person name="Hug L.A."/>
            <person name="Sharon I."/>
            <person name="Castelle C.J."/>
            <person name="Probst A.J."/>
            <person name="Thomas B.C."/>
            <person name="Singh A."/>
            <person name="Wilkins M.J."/>
            <person name="Karaoz U."/>
            <person name="Brodie E.L."/>
            <person name="Williams K.H."/>
            <person name="Hubbard S.S."/>
            <person name="Banfield J.F."/>
        </authorList>
    </citation>
    <scope>NUCLEOTIDE SEQUENCE [LARGE SCALE GENOMIC DNA]</scope>
</reference>
<gene>
    <name evidence="1" type="ORF">A2853_00725</name>
</gene>
<accession>A0A1F6DB68</accession>
<comment type="caution">
    <text evidence="1">The sequence shown here is derived from an EMBL/GenBank/DDBJ whole genome shotgun (WGS) entry which is preliminary data.</text>
</comment>
<evidence type="ECO:0000313" key="1">
    <source>
        <dbReference type="EMBL" id="OGG58282.1"/>
    </source>
</evidence>